<accession>A0A482IRS3</accession>
<dbReference type="GO" id="GO:0018576">
    <property type="term" value="F:catechol 1,2-dioxygenase activity"/>
    <property type="evidence" value="ECO:0007669"/>
    <property type="project" value="UniProtKB-EC"/>
</dbReference>
<dbReference type="CDD" id="cd03460">
    <property type="entry name" value="1_2-CTD"/>
    <property type="match status" value="1"/>
</dbReference>
<dbReference type="InterPro" id="IPR007535">
    <property type="entry name" value="Catechol_dOase_N"/>
</dbReference>
<evidence type="ECO:0000256" key="2">
    <source>
        <dbReference type="ARBA" id="ARBA00001965"/>
    </source>
</evidence>
<dbReference type="InterPro" id="IPR012801">
    <property type="entry name" value="Cchol_dOase_prob"/>
</dbReference>
<dbReference type="RefSeq" id="WP_017513808.1">
    <property type="nucleotide sequence ID" value="NZ_CP037900.1"/>
</dbReference>
<dbReference type="SUPFAM" id="SSF49482">
    <property type="entry name" value="Aromatic compound dioxygenase"/>
    <property type="match status" value="1"/>
</dbReference>
<comment type="similarity">
    <text evidence="4">Belongs to the intradiol ring-cleavage dioxygenase family.</text>
</comment>
<comment type="catalytic activity">
    <reaction evidence="1">
        <text>catechol + O2 = cis,cis-muconate + 2 H(+)</text>
        <dbReference type="Rhea" id="RHEA:23852"/>
        <dbReference type="ChEBI" id="CHEBI:15378"/>
        <dbReference type="ChEBI" id="CHEBI:15379"/>
        <dbReference type="ChEBI" id="CHEBI:18135"/>
        <dbReference type="ChEBI" id="CHEBI:32379"/>
        <dbReference type="EC" id="1.13.11.1"/>
    </reaction>
</comment>
<evidence type="ECO:0000256" key="5">
    <source>
        <dbReference type="ARBA" id="ARBA00013118"/>
    </source>
</evidence>
<keyword evidence="10" id="KW-0408">Iron</keyword>
<dbReference type="InterPro" id="IPR000627">
    <property type="entry name" value="Intradiol_dOase_C"/>
</dbReference>
<dbReference type="GO" id="GO:0008199">
    <property type="term" value="F:ferric iron binding"/>
    <property type="evidence" value="ECO:0007669"/>
    <property type="project" value="InterPro"/>
</dbReference>
<evidence type="ECO:0000313" key="13">
    <source>
        <dbReference type="Proteomes" id="UP000253772"/>
    </source>
</evidence>
<evidence type="ECO:0000256" key="8">
    <source>
        <dbReference type="ARBA" id="ARBA00022964"/>
    </source>
</evidence>
<dbReference type="PROSITE" id="PS00083">
    <property type="entry name" value="INTRADIOL_DIOXYGENAS"/>
    <property type="match status" value="1"/>
</dbReference>
<dbReference type="EC" id="1.13.11.1" evidence="5"/>
<dbReference type="PANTHER" id="PTHR33711:SF7">
    <property type="entry name" value="INTRADIOL RING-CLEAVAGE DIOXYGENASES DOMAIN-CONTAINING PROTEIN-RELATED"/>
    <property type="match status" value="1"/>
</dbReference>
<dbReference type="OrthoDB" id="9800887at2"/>
<evidence type="ECO:0000256" key="7">
    <source>
        <dbReference type="ARBA" id="ARBA00022797"/>
    </source>
</evidence>
<dbReference type="UniPathway" id="UPA00157">
    <property type="reaction ID" value="UER00258"/>
</dbReference>
<dbReference type="AlphaFoldDB" id="A0A482IRS3"/>
<evidence type="ECO:0000256" key="4">
    <source>
        <dbReference type="ARBA" id="ARBA00007825"/>
    </source>
</evidence>
<gene>
    <name evidence="12" type="primary">catA</name>
    <name evidence="12" type="ORF">DDF84_008265</name>
</gene>
<evidence type="ECO:0000256" key="9">
    <source>
        <dbReference type="ARBA" id="ARBA00023002"/>
    </source>
</evidence>
<comment type="cofactor">
    <cofactor evidence="2">
        <name>Fe(3+)</name>
        <dbReference type="ChEBI" id="CHEBI:29034"/>
    </cofactor>
</comment>
<dbReference type="GO" id="GO:0019614">
    <property type="term" value="P:catechol-containing compound catabolic process"/>
    <property type="evidence" value="ECO:0007669"/>
    <property type="project" value="InterPro"/>
</dbReference>
<dbReference type="Pfam" id="PF00775">
    <property type="entry name" value="Dioxygenase_C"/>
    <property type="match status" value="1"/>
</dbReference>
<dbReference type="NCBIfam" id="TIGR02439">
    <property type="entry name" value="catechol_proteo"/>
    <property type="match status" value="1"/>
</dbReference>
<evidence type="ECO:0000259" key="11">
    <source>
        <dbReference type="PROSITE" id="PS00083"/>
    </source>
</evidence>
<evidence type="ECO:0000256" key="10">
    <source>
        <dbReference type="ARBA" id="ARBA00023004"/>
    </source>
</evidence>
<dbReference type="Proteomes" id="UP000253772">
    <property type="component" value="Chromosome c1"/>
</dbReference>
<keyword evidence="6" id="KW-0479">Metal-binding</keyword>
<evidence type="ECO:0000256" key="3">
    <source>
        <dbReference type="ARBA" id="ARBA00004957"/>
    </source>
</evidence>
<keyword evidence="9 12" id="KW-0560">Oxidoreductase</keyword>
<reference evidence="12 13" key="1">
    <citation type="submission" date="2019-03" db="EMBL/GenBank/DDBJ databases">
        <title>Comparative insights into the high quality Complete genome sequence of highly metal resistant Cupriavidus metallidurans strain BS1 isolated from a gold-copper mine.</title>
        <authorList>
            <person name="Mazhar H.S."/>
            <person name="Rensing C."/>
        </authorList>
    </citation>
    <scope>NUCLEOTIDE SEQUENCE [LARGE SCALE GENOMIC DNA]</scope>
    <source>
        <strain evidence="12 13">BS1</strain>
    </source>
</reference>
<dbReference type="EMBL" id="CP037900">
    <property type="protein sequence ID" value="QBP09754.1"/>
    <property type="molecule type" value="Genomic_DNA"/>
</dbReference>
<keyword evidence="7" id="KW-0058">Aromatic hydrocarbons catabolism</keyword>
<dbReference type="Gene3D" id="2.60.130.10">
    <property type="entry name" value="Aromatic compound dioxygenase"/>
    <property type="match status" value="1"/>
</dbReference>
<sequence length="305" mass="33179">MDKIQIDTVLNRIEEATGQHANPRIAAIVHRMVRDLFHMIEDLDIQPEEFWSGLNFLAEAGRSGELGLIAPGLGFDHFLDLRMDEAESQAGIAGGTPRTIEGPLYVAGAPVAQGEARLDDGTGEGEVLVMEGQVKDGAGQPLANAVVEVWHANALGNYSYFDPTQSAFNLRRSIVTDGEGRYRFRSIMPVGYSVPPNGATDRLLKQLNRHGTRPAHIHFFISAPGHRKLTTQINIDGDPYLWDDFAFATREGLVPPITRVSDAAAMAALGVDKPFASIRFDFTLHADQADAPQAEVARQRASVAA</sequence>
<evidence type="ECO:0000313" key="12">
    <source>
        <dbReference type="EMBL" id="QBP09754.1"/>
    </source>
</evidence>
<dbReference type="InterPro" id="IPR015889">
    <property type="entry name" value="Intradiol_dOase_core"/>
</dbReference>
<feature type="domain" description="Intradiol ring-cleavage dioxygenases" evidence="11">
    <location>
        <begin position="130"/>
        <end position="158"/>
    </location>
</feature>
<keyword evidence="8 12" id="KW-0223">Dioxygenase</keyword>
<dbReference type="GO" id="GO:0042952">
    <property type="term" value="P:beta-ketoadipate pathway"/>
    <property type="evidence" value="ECO:0007669"/>
    <property type="project" value="UniProtKB-UniPathway"/>
</dbReference>
<dbReference type="Pfam" id="PF04444">
    <property type="entry name" value="Dioxygenase_N"/>
    <property type="match status" value="1"/>
</dbReference>
<dbReference type="InterPro" id="IPR050770">
    <property type="entry name" value="Intradiol_RC_Dioxygenase"/>
</dbReference>
<dbReference type="PANTHER" id="PTHR33711">
    <property type="entry name" value="DIOXYGENASE, PUTATIVE (AFU_ORTHOLOGUE AFUA_2G02910)-RELATED"/>
    <property type="match status" value="1"/>
</dbReference>
<name>A0A482IRS3_9BURK</name>
<protein>
    <recommendedName>
        <fullName evidence="5">catechol 1,2-dioxygenase</fullName>
        <ecNumber evidence="5">1.13.11.1</ecNumber>
    </recommendedName>
</protein>
<organism evidence="12 13">
    <name type="scientific">Cupriavidus metallidurans</name>
    <dbReference type="NCBI Taxonomy" id="119219"/>
    <lineage>
        <taxon>Bacteria</taxon>
        <taxon>Pseudomonadati</taxon>
        <taxon>Pseudomonadota</taxon>
        <taxon>Betaproteobacteria</taxon>
        <taxon>Burkholderiales</taxon>
        <taxon>Burkholderiaceae</taxon>
        <taxon>Cupriavidus</taxon>
    </lineage>
</organism>
<comment type="pathway">
    <text evidence="3">Aromatic compound metabolism; beta-ketoadipate pathway; 5-oxo-4,5-dihydro-2-furylacetate from catechol: step 1/3.</text>
</comment>
<evidence type="ECO:0000256" key="1">
    <source>
        <dbReference type="ARBA" id="ARBA00001312"/>
    </source>
</evidence>
<proteinExistence type="inferred from homology"/>
<evidence type="ECO:0000256" key="6">
    <source>
        <dbReference type="ARBA" id="ARBA00022723"/>
    </source>
</evidence>